<evidence type="ECO:0000256" key="6">
    <source>
        <dbReference type="ARBA" id="ARBA00023014"/>
    </source>
</evidence>
<comment type="cofactor">
    <cofactor evidence="1">
        <name>[4Fe-4S] cluster</name>
        <dbReference type="ChEBI" id="CHEBI:49883"/>
    </cofactor>
</comment>
<dbReference type="PANTHER" id="PTHR43273">
    <property type="entry name" value="ANAEROBIC SULFATASE-MATURATING ENZYME HOMOLOG ASLB-RELATED"/>
    <property type="match status" value="1"/>
</dbReference>
<dbReference type="STRING" id="287986.DV20_22590"/>
<dbReference type="eggNOG" id="COG0641">
    <property type="taxonomic scope" value="Bacteria"/>
</dbReference>
<reference evidence="9 10" key="1">
    <citation type="submission" date="2014-05" db="EMBL/GenBank/DDBJ databases">
        <title>Draft genome sequence of Amycolatopsis rifamycinica DSM 46095.</title>
        <authorList>
            <person name="Lal R."/>
            <person name="Saxena A."/>
            <person name="Kumari R."/>
            <person name="Mukherjee U."/>
            <person name="Singh P."/>
            <person name="Sangwan N."/>
            <person name="Mahato N.K."/>
        </authorList>
    </citation>
    <scope>NUCLEOTIDE SEQUENCE [LARGE SCALE GENOMIC DNA]</scope>
    <source>
        <strain evidence="9 10">DSM 46095</strain>
    </source>
</reference>
<keyword evidence="5" id="KW-0408">Iron</keyword>
<dbReference type="RefSeq" id="WP_043783305.1">
    <property type="nucleotide sequence ID" value="NZ_JMQI01000047.1"/>
</dbReference>
<feature type="domain" description="Radical SAM core" evidence="8">
    <location>
        <begin position="143"/>
        <end position="295"/>
    </location>
</feature>
<evidence type="ECO:0000256" key="4">
    <source>
        <dbReference type="ARBA" id="ARBA00022723"/>
    </source>
</evidence>
<sequence>MNPPGRPALALSASDIGDAQELLVRSCEDCACPPSGGESERAEPELDGRPLVRTPGVLELPVDAEHVALFSPSGNGGVVVLNTAARAIFDLFTRACSPDRAMGFTGGDTVLRKLLAHDIVHPLGAPPSQQLPKSHELTAWLHVTNKCNLRCPYCYVHKSGESMDSDTARESVTALVRSAVDNGFTSLRLKYAGGEASLNADVLLGLHEYAVEACTVAGLKLSAVLLSNGVAISRRLAQELKRLDIRVMISLDGIGEAHDAQRPTLTGKPSAARVLTTIDKLCAEGVPPHLSITITSRNVDAVAEVVRFGLDRDLTFSFNFFRDNDCASAFTDLQYEEQALLDGLRAAFGEIERTLPRWSVLGSILDRGQLLRPRSRTCGVGDDYVVIDQRGRIAQCHMELEDAAGDIRTTDPVLAVRDPARKIKNLLVDEKAGCRDCTWKNWCAGGCAVATFRATGRFDVRSPNCDIYRTIYPEAVRLEGLRLLAHAGRTPG</sequence>
<dbReference type="OrthoDB" id="9782387at2"/>
<keyword evidence="6" id="KW-0411">Iron-sulfur</keyword>
<evidence type="ECO:0000256" key="2">
    <source>
        <dbReference type="ARBA" id="ARBA00022485"/>
    </source>
</evidence>
<keyword evidence="4" id="KW-0479">Metal-binding</keyword>
<evidence type="ECO:0000313" key="10">
    <source>
        <dbReference type="Proteomes" id="UP000027345"/>
    </source>
</evidence>
<dbReference type="SUPFAM" id="SSF102114">
    <property type="entry name" value="Radical SAM enzymes"/>
    <property type="match status" value="1"/>
</dbReference>
<dbReference type="InterPro" id="IPR023885">
    <property type="entry name" value="4Fe4S-binding_SPASM_dom"/>
</dbReference>
<dbReference type="Proteomes" id="UP000027345">
    <property type="component" value="Unassembled WGS sequence"/>
</dbReference>
<dbReference type="InterPro" id="IPR023867">
    <property type="entry name" value="Sulphatase_maturase_rSAM"/>
</dbReference>
<dbReference type="AlphaFoldDB" id="A0A066TXH7"/>
<dbReference type="GO" id="GO:0046872">
    <property type="term" value="F:metal ion binding"/>
    <property type="evidence" value="ECO:0007669"/>
    <property type="project" value="UniProtKB-KW"/>
</dbReference>
<dbReference type="SFLD" id="SFLDG01386">
    <property type="entry name" value="main_SPASM_domain-containing"/>
    <property type="match status" value="1"/>
</dbReference>
<evidence type="ECO:0000256" key="5">
    <source>
        <dbReference type="ARBA" id="ARBA00023004"/>
    </source>
</evidence>
<dbReference type="InterPro" id="IPR000385">
    <property type="entry name" value="MoaA_NifB_PqqE_Fe-S-bd_CS"/>
</dbReference>
<protein>
    <recommendedName>
        <fullName evidence="8">Radical SAM core domain-containing protein</fullName>
    </recommendedName>
</protein>
<dbReference type="SFLD" id="SFLDG01067">
    <property type="entry name" value="SPASM/twitch_domain_containing"/>
    <property type="match status" value="1"/>
</dbReference>
<comment type="caution">
    <text evidence="9">The sequence shown here is derived from an EMBL/GenBank/DDBJ whole genome shotgun (WGS) entry which is preliminary data.</text>
</comment>
<gene>
    <name evidence="9" type="ORF">DV20_22590</name>
</gene>
<proteinExistence type="inferred from homology"/>
<dbReference type="InterPro" id="IPR013785">
    <property type="entry name" value="Aldolase_TIM"/>
</dbReference>
<dbReference type="Pfam" id="PF04055">
    <property type="entry name" value="Radical_SAM"/>
    <property type="match status" value="1"/>
</dbReference>
<name>A0A066TXH7_9PSEU</name>
<dbReference type="PANTHER" id="PTHR43273:SF3">
    <property type="entry name" value="ANAEROBIC SULFATASE-MATURATING ENZYME HOMOLOG ASLB-RELATED"/>
    <property type="match status" value="1"/>
</dbReference>
<keyword evidence="2" id="KW-0004">4Fe-4S</keyword>
<dbReference type="InterPro" id="IPR058240">
    <property type="entry name" value="rSAM_sf"/>
</dbReference>
<organism evidence="9 10">
    <name type="scientific">Amycolatopsis rifamycinica</name>
    <dbReference type="NCBI Taxonomy" id="287986"/>
    <lineage>
        <taxon>Bacteria</taxon>
        <taxon>Bacillati</taxon>
        <taxon>Actinomycetota</taxon>
        <taxon>Actinomycetes</taxon>
        <taxon>Pseudonocardiales</taxon>
        <taxon>Pseudonocardiaceae</taxon>
        <taxon>Amycolatopsis</taxon>
    </lineage>
</organism>
<dbReference type="EMBL" id="JMQI01000047">
    <property type="protein sequence ID" value="KDN19891.1"/>
    <property type="molecule type" value="Genomic_DNA"/>
</dbReference>
<dbReference type="PROSITE" id="PS01305">
    <property type="entry name" value="MOAA_NIFB_PQQE"/>
    <property type="match status" value="1"/>
</dbReference>
<accession>A0A066TXH7</accession>
<dbReference type="CDD" id="cd01335">
    <property type="entry name" value="Radical_SAM"/>
    <property type="match status" value="1"/>
</dbReference>
<dbReference type="InterPro" id="IPR007197">
    <property type="entry name" value="rSAM"/>
</dbReference>
<evidence type="ECO:0000259" key="8">
    <source>
        <dbReference type="Pfam" id="PF04055"/>
    </source>
</evidence>
<evidence type="ECO:0000313" key="9">
    <source>
        <dbReference type="EMBL" id="KDN19891.1"/>
    </source>
</evidence>
<dbReference type="GO" id="GO:0051539">
    <property type="term" value="F:4 iron, 4 sulfur cluster binding"/>
    <property type="evidence" value="ECO:0007669"/>
    <property type="project" value="UniProtKB-KW"/>
</dbReference>
<comment type="similarity">
    <text evidence="7">Belongs to the radical SAM superfamily. Anaerobic sulfatase-maturating enzyme family.</text>
</comment>
<dbReference type="SFLD" id="SFLDS00029">
    <property type="entry name" value="Radical_SAM"/>
    <property type="match status" value="1"/>
</dbReference>
<dbReference type="SFLD" id="SFLDG01384">
    <property type="entry name" value="thioether_bond_formation_requi"/>
    <property type="match status" value="1"/>
</dbReference>
<dbReference type="NCBIfam" id="TIGR04085">
    <property type="entry name" value="rSAM_more_4Fe4S"/>
    <property type="match status" value="1"/>
</dbReference>
<dbReference type="Gene3D" id="3.20.20.70">
    <property type="entry name" value="Aldolase class I"/>
    <property type="match status" value="1"/>
</dbReference>
<keyword evidence="10" id="KW-1185">Reference proteome</keyword>
<evidence type="ECO:0000256" key="3">
    <source>
        <dbReference type="ARBA" id="ARBA00022691"/>
    </source>
</evidence>
<dbReference type="GO" id="GO:0016491">
    <property type="term" value="F:oxidoreductase activity"/>
    <property type="evidence" value="ECO:0007669"/>
    <property type="project" value="InterPro"/>
</dbReference>
<keyword evidence="3" id="KW-0949">S-adenosyl-L-methionine</keyword>
<evidence type="ECO:0000256" key="7">
    <source>
        <dbReference type="ARBA" id="ARBA00023601"/>
    </source>
</evidence>
<evidence type="ECO:0000256" key="1">
    <source>
        <dbReference type="ARBA" id="ARBA00001966"/>
    </source>
</evidence>